<comment type="caution">
    <text evidence="1">The sequence shown here is derived from an EMBL/GenBank/DDBJ whole genome shotgun (WGS) entry which is preliminary data.</text>
</comment>
<dbReference type="AlphaFoldDB" id="A0A4R3MDV3"/>
<keyword evidence="2" id="KW-1185">Reference proteome</keyword>
<dbReference type="EMBL" id="SMAJ01000003">
    <property type="protein sequence ID" value="TCT09725.1"/>
    <property type="molecule type" value="Genomic_DNA"/>
</dbReference>
<name>A0A4R3MDV3_9BURK</name>
<sequence>MLQPAVLRCMWQSVSPHNNSVSDIGRKSACAYIFLNGLSQERTIVLSWHIAPVVALTMHHEKKKRIGLGPGCGYRENGNAV</sequence>
<accession>A0A4R3MDV3</accession>
<proteinExistence type="predicted"/>
<evidence type="ECO:0000313" key="1">
    <source>
        <dbReference type="EMBL" id="TCT09725.1"/>
    </source>
</evidence>
<organism evidence="1 2">
    <name type="scientific">Paralcaligenes ureilyticus</name>
    <dbReference type="NCBI Taxonomy" id="627131"/>
    <lineage>
        <taxon>Bacteria</taxon>
        <taxon>Pseudomonadati</taxon>
        <taxon>Pseudomonadota</taxon>
        <taxon>Betaproteobacteria</taxon>
        <taxon>Burkholderiales</taxon>
        <taxon>Alcaligenaceae</taxon>
        <taxon>Paralcaligenes</taxon>
    </lineage>
</organism>
<reference evidence="1 2" key="1">
    <citation type="submission" date="2019-03" db="EMBL/GenBank/DDBJ databases">
        <title>Genomic Encyclopedia of Type Strains, Phase IV (KMG-IV): sequencing the most valuable type-strain genomes for metagenomic binning, comparative biology and taxonomic classification.</title>
        <authorList>
            <person name="Goeker M."/>
        </authorList>
    </citation>
    <scope>NUCLEOTIDE SEQUENCE [LARGE SCALE GENOMIC DNA]</scope>
    <source>
        <strain evidence="1 2">DSM 24591</strain>
    </source>
</reference>
<dbReference type="Proteomes" id="UP000295525">
    <property type="component" value="Unassembled WGS sequence"/>
</dbReference>
<gene>
    <name evidence="1" type="ORF">EDC26_103347</name>
</gene>
<protein>
    <submittedName>
        <fullName evidence="1">Uncharacterized protein</fullName>
    </submittedName>
</protein>
<evidence type="ECO:0000313" key="2">
    <source>
        <dbReference type="Proteomes" id="UP000295525"/>
    </source>
</evidence>